<evidence type="ECO:0000313" key="3">
    <source>
        <dbReference type="EMBL" id="SDE12942.1"/>
    </source>
</evidence>
<evidence type="ECO:0000259" key="1">
    <source>
        <dbReference type="Pfam" id="PF05117"/>
    </source>
</evidence>
<sequence>MNEHKDKQDVKDMITFSTGEDQLQRHDKLMDNPRQYELYVTQVDDYNALIQVDLGLRDVAPVPAYFWLLGIQVEILDPGDDGFYQAHERDALLGLEAEIIETMETEGHARFVGSVTYAGTRMMYFYGQDENYLPPIVGSLAAKHEDYEFNFMSEKDGPWRFFFNSLYPAEVDMMHIRNRHMLANLEAAGLDLEATYAVSYYFYFQDGAARAQAAAQFQLMGFEIVDDHMYVESLEPMSLGLRIMAHHDLSYATITEKTYDCFDVMENYVGIFDGWELSPAEDLDKWI</sequence>
<name>A0A1G7ADQ1_PEPNI</name>
<keyword evidence="4" id="KW-1185">Reference proteome</keyword>
<dbReference type="InterPro" id="IPR036701">
    <property type="entry name" value="RraB-like_sf"/>
</dbReference>
<dbReference type="SUPFAM" id="SSF89946">
    <property type="entry name" value="Hypothetical protein VC0424"/>
    <property type="match status" value="1"/>
</dbReference>
<evidence type="ECO:0000313" key="4">
    <source>
        <dbReference type="Proteomes" id="UP000198995"/>
    </source>
</evidence>
<dbReference type="Gene3D" id="3.30.70.970">
    <property type="entry name" value="RraB-like"/>
    <property type="match status" value="1"/>
</dbReference>
<dbReference type="OrthoDB" id="7839302at2"/>
<reference evidence="3 4" key="1">
    <citation type="submission" date="2016-10" db="EMBL/GenBank/DDBJ databases">
        <authorList>
            <person name="de Groot N.N."/>
        </authorList>
    </citation>
    <scope>NUCLEOTIDE SEQUENCE [LARGE SCALE GENOMIC DNA]</scope>
    <source>
        <strain evidence="3 4">DSM 20475</strain>
    </source>
</reference>
<proteinExistence type="predicted"/>
<accession>A0A1G7ADQ1</accession>
<dbReference type="InterPro" id="IPR009671">
    <property type="entry name" value="RraB_dom"/>
</dbReference>
<feature type="domain" description="Regulator of ribonuclease activity B" evidence="2">
    <location>
        <begin position="176"/>
        <end position="276"/>
    </location>
</feature>
<dbReference type="InterPro" id="IPR016097">
    <property type="entry name" value="DUF695"/>
</dbReference>
<feature type="domain" description="DUF695" evidence="1">
    <location>
        <begin position="37"/>
        <end position="167"/>
    </location>
</feature>
<dbReference type="AlphaFoldDB" id="A0A1G7ADQ1"/>
<dbReference type="Proteomes" id="UP000198995">
    <property type="component" value="Unassembled WGS sequence"/>
</dbReference>
<dbReference type="Pfam" id="PF06877">
    <property type="entry name" value="RraB"/>
    <property type="match status" value="1"/>
</dbReference>
<organism evidence="3 4">
    <name type="scientific">Peptococcus niger</name>
    <dbReference type="NCBI Taxonomy" id="2741"/>
    <lineage>
        <taxon>Bacteria</taxon>
        <taxon>Bacillati</taxon>
        <taxon>Bacillota</taxon>
        <taxon>Clostridia</taxon>
        <taxon>Eubacteriales</taxon>
        <taxon>Peptococcaceae</taxon>
        <taxon>Peptococcus</taxon>
    </lineage>
</organism>
<gene>
    <name evidence="3" type="ORF">SAMN04489866_1224</name>
</gene>
<dbReference type="RefSeq" id="WP_091792450.1">
    <property type="nucleotide sequence ID" value="NZ_FNAF01000022.1"/>
</dbReference>
<dbReference type="STRING" id="2741.SAMN04489866_1224"/>
<dbReference type="EMBL" id="FNAF01000022">
    <property type="protein sequence ID" value="SDE12942.1"/>
    <property type="molecule type" value="Genomic_DNA"/>
</dbReference>
<protein>
    <submittedName>
        <fullName evidence="3">Regulator of ribonuclease activity B</fullName>
    </submittedName>
</protein>
<evidence type="ECO:0000259" key="2">
    <source>
        <dbReference type="Pfam" id="PF06877"/>
    </source>
</evidence>
<dbReference type="Pfam" id="PF05117">
    <property type="entry name" value="DUF695"/>
    <property type="match status" value="1"/>
</dbReference>